<evidence type="ECO:0000313" key="3">
    <source>
        <dbReference type="Proteomes" id="UP000323597"/>
    </source>
</evidence>
<organism evidence="2 3">
    <name type="scientific">Gossypium mustelinum</name>
    <name type="common">Cotton</name>
    <name type="synonym">Gossypium caicoense</name>
    <dbReference type="NCBI Taxonomy" id="34275"/>
    <lineage>
        <taxon>Eukaryota</taxon>
        <taxon>Viridiplantae</taxon>
        <taxon>Streptophyta</taxon>
        <taxon>Embryophyta</taxon>
        <taxon>Tracheophyta</taxon>
        <taxon>Spermatophyta</taxon>
        <taxon>Magnoliopsida</taxon>
        <taxon>eudicotyledons</taxon>
        <taxon>Gunneridae</taxon>
        <taxon>Pentapetalae</taxon>
        <taxon>rosids</taxon>
        <taxon>malvids</taxon>
        <taxon>Malvales</taxon>
        <taxon>Malvaceae</taxon>
        <taxon>Malvoideae</taxon>
        <taxon>Gossypium</taxon>
    </lineage>
</organism>
<sequence>MGRGPTCTWRAARRKRGKTLRFLEICLSYGLGFGWARAKMVFYSHVRI</sequence>
<evidence type="ECO:0000313" key="2">
    <source>
        <dbReference type="EMBL" id="TYJ05799.1"/>
    </source>
</evidence>
<keyword evidence="3" id="KW-1185">Reference proteome</keyword>
<protein>
    <submittedName>
        <fullName evidence="2">Uncharacterized protein</fullName>
    </submittedName>
</protein>
<dbReference type="AlphaFoldDB" id="A0A5D2WW73"/>
<feature type="transmembrane region" description="Helical" evidence="1">
    <location>
        <begin position="20"/>
        <end position="38"/>
    </location>
</feature>
<reference evidence="2 3" key="1">
    <citation type="submission" date="2019-07" db="EMBL/GenBank/DDBJ databases">
        <title>WGS assembly of Gossypium mustelinum.</title>
        <authorList>
            <person name="Chen Z.J."/>
            <person name="Sreedasyam A."/>
            <person name="Ando A."/>
            <person name="Song Q."/>
            <person name="De L."/>
            <person name="Hulse-Kemp A."/>
            <person name="Ding M."/>
            <person name="Ye W."/>
            <person name="Kirkbride R."/>
            <person name="Jenkins J."/>
            <person name="Plott C."/>
            <person name="Lovell J."/>
            <person name="Lin Y.-M."/>
            <person name="Vaughn R."/>
            <person name="Liu B."/>
            <person name="Li W."/>
            <person name="Simpson S."/>
            <person name="Scheffler B."/>
            <person name="Saski C."/>
            <person name="Grover C."/>
            <person name="Hu G."/>
            <person name="Conover J."/>
            <person name="Carlson J."/>
            <person name="Shu S."/>
            <person name="Boston L."/>
            <person name="Williams M."/>
            <person name="Peterson D."/>
            <person name="Mcgee K."/>
            <person name="Jones D."/>
            <person name="Wendel J."/>
            <person name="Stelly D."/>
            <person name="Grimwood J."/>
            <person name="Schmutz J."/>
        </authorList>
    </citation>
    <scope>NUCLEOTIDE SEQUENCE [LARGE SCALE GENOMIC DNA]</scope>
    <source>
        <strain evidence="2">1408120.09</strain>
    </source>
</reference>
<accession>A0A5D2WW73</accession>
<keyword evidence="1" id="KW-0812">Transmembrane</keyword>
<gene>
    <name evidence="2" type="ORF">E1A91_A12G188700v1</name>
</gene>
<dbReference type="EMBL" id="CM017647">
    <property type="protein sequence ID" value="TYJ05799.1"/>
    <property type="molecule type" value="Genomic_DNA"/>
</dbReference>
<keyword evidence="1" id="KW-1133">Transmembrane helix</keyword>
<keyword evidence="1" id="KW-0472">Membrane</keyword>
<name>A0A5D2WW73_GOSMU</name>
<evidence type="ECO:0000256" key="1">
    <source>
        <dbReference type="SAM" id="Phobius"/>
    </source>
</evidence>
<proteinExistence type="predicted"/>
<dbReference type="Proteomes" id="UP000323597">
    <property type="component" value="Chromosome A12"/>
</dbReference>